<accession>A0ABR2WXK4</accession>
<keyword evidence="2" id="KW-1185">Reference proteome</keyword>
<comment type="caution">
    <text evidence="1">The sequence shown here is derived from an EMBL/GenBank/DDBJ whole genome shotgun (WGS) entry which is preliminary data.</text>
</comment>
<dbReference type="Proteomes" id="UP001479436">
    <property type="component" value="Unassembled WGS sequence"/>
</dbReference>
<name>A0ABR2WXK4_9FUNG</name>
<reference evidence="1 2" key="1">
    <citation type="submission" date="2023-04" db="EMBL/GenBank/DDBJ databases">
        <title>Genome of Basidiobolus ranarum AG-B5.</title>
        <authorList>
            <person name="Stajich J.E."/>
            <person name="Carter-House D."/>
            <person name="Gryganskyi A."/>
        </authorList>
    </citation>
    <scope>NUCLEOTIDE SEQUENCE [LARGE SCALE GENOMIC DNA]</scope>
    <source>
        <strain evidence="1 2">AG-B5</strain>
    </source>
</reference>
<organism evidence="1 2">
    <name type="scientific">Basidiobolus ranarum</name>
    <dbReference type="NCBI Taxonomy" id="34480"/>
    <lineage>
        <taxon>Eukaryota</taxon>
        <taxon>Fungi</taxon>
        <taxon>Fungi incertae sedis</taxon>
        <taxon>Zoopagomycota</taxon>
        <taxon>Entomophthoromycotina</taxon>
        <taxon>Basidiobolomycetes</taxon>
        <taxon>Basidiobolales</taxon>
        <taxon>Basidiobolaceae</taxon>
        <taxon>Basidiobolus</taxon>
    </lineage>
</organism>
<evidence type="ECO:0000313" key="1">
    <source>
        <dbReference type="EMBL" id="KAK9766244.1"/>
    </source>
</evidence>
<protein>
    <submittedName>
        <fullName evidence="1">Uncharacterized protein</fullName>
    </submittedName>
</protein>
<gene>
    <name evidence="1" type="ORF">K7432_004811</name>
</gene>
<sequence length="163" mass="18067">MKAVDDGVPYAKKLSKDEILKTTDKCVLIDPGRGDLLYCMHETSTPQNKSALKSYYCNNEDTIPFELINAGVQHLEGLTEVKSVTNEDNIADVVVAGVAAVSFADADPATALSQAKRNFKLSVDRVRTVLQDKHTFSKLNMDEKQRMVFYGCLIIFCNLLIFG</sequence>
<dbReference type="EMBL" id="JASJQH010000174">
    <property type="protein sequence ID" value="KAK9766244.1"/>
    <property type="molecule type" value="Genomic_DNA"/>
</dbReference>
<proteinExistence type="predicted"/>
<evidence type="ECO:0000313" key="2">
    <source>
        <dbReference type="Proteomes" id="UP001479436"/>
    </source>
</evidence>